<comment type="function">
    <text evidence="15">Antigen-presenting protein that binds self and non-self lipid and glycolipid antigens and presents them to T-cell receptors on natural killer T-cells.</text>
</comment>
<keyword evidence="9" id="KW-1064">Adaptive immunity</keyword>
<keyword evidence="11" id="KW-1015">Disulfide bond</keyword>
<dbReference type="PANTHER" id="PTHR16675:SF130">
    <property type="entry name" value="T-CELL SURFACE GLYCOPROTEIN CD1B"/>
    <property type="match status" value="1"/>
</dbReference>
<name>A0ABM3XY00_ERIEU</name>
<dbReference type="InterPro" id="IPR036179">
    <property type="entry name" value="Ig-like_dom_sf"/>
</dbReference>
<evidence type="ECO:0000256" key="15">
    <source>
        <dbReference type="ARBA" id="ARBA00037203"/>
    </source>
</evidence>
<dbReference type="InterPro" id="IPR050208">
    <property type="entry name" value="MHC_class-I_related"/>
</dbReference>
<evidence type="ECO:0000256" key="3">
    <source>
        <dbReference type="ARBA" id="ARBA00004656"/>
    </source>
</evidence>
<keyword evidence="8 17" id="KW-1133">Transmembrane helix</keyword>
<keyword evidence="10 17" id="KW-0472">Membrane</keyword>
<dbReference type="PANTHER" id="PTHR16675">
    <property type="entry name" value="MHC CLASS I-RELATED"/>
    <property type="match status" value="1"/>
</dbReference>
<evidence type="ECO:0000256" key="4">
    <source>
        <dbReference type="ARBA" id="ARBA00022475"/>
    </source>
</evidence>
<evidence type="ECO:0000313" key="21">
    <source>
        <dbReference type="RefSeq" id="XP_060053698.1"/>
    </source>
</evidence>
<feature type="transmembrane region" description="Helical" evidence="17">
    <location>
        <begin position="333"/>
        <end position="354"/>
    </location>
</feature>
<feature type="signal peptide" evidence="18">
    <location>
        <begin position="1"/>
        <end position="18"/>
    </location>
</feature>
<keyword evidence="20" id="KW-1185">Reference proteome</keyword>
<evidence type="ECO:0000256" key="10">
    <source>
        <dbReference type="ARBA" id="ARBA00023136"/>
    </source>
</evidence>
<evidence type="ECO:0000259" key="19">
    <source>
        <dbReference type="PROSITE" id="PS50835"/>
    </source>
</evidence>
<evidence type="ECO:0000256" key="2">
    <source>
        <dbReference type="ARBA" id="ARBA00004608"/>
    </source>
</evidence>
<protein>
    <submittedName>
        <fullName evidence="21">T-cell surface glycoprotein CD1b-1-like isoform X1</fullName>
    </submittedName>
</protein>
<feature type="chain" id="PRO_5045039053" evidence="18">
    <location>
        <begin position="19"/>
        <end position="363"/>
    </location>
</feature>
<dbReference type="InterPro" id="IPR011162">
    <property type="entry name" value="MHC_I/II-like_Ag-recog"/>
</dbReference>
<keyword evidence="13" id="KW-0458">Lysosome</keyword>
<accession>A0ABM3XY00</accession>
<dbReference type="Pfam" id="PF16497">
    <property type="entry name" value="MHC_I_3"/>
    <property type="match status" value="1"/>
</dbReference>
<keyword evidence="12" id="KW-0325">Glycoprotein</keyword>
<dbReference type="SUPFAM" id="SSF48726">
    <property type="entry name" value="Immunoglobulin"/>
    <property type="match status" value="1"/>
</dbReference>
<evidence type="ECO:0000256" key="11">
    <source>
        <dbReference type="ARBA" id="ARBA00023157"/>
    </source>
</evidence>
<dbReference type="Proteomes" id="UP001652624">
    <property type="component" value="Chromosome 9"/>
</dbReference>
<dbReference type="InterPro" id="IPR003597">
    <property type="entry name" value="Ig_C1-set"/>
</dbReference>
<keyword evidence="7" id="KW-0391">Immunity</keyword>
<evidence type="ECO:0000256" key="1">
    <source>
        <dbReference type="ARBA" id="ARBA00004251"/>
    </source>
</evidence>
<gene>
    <name evidence="21" type="primary">LOC103120167</name>
</gene>
<keyword evidence="5 17" id="KW-0812">Transmembrane</keyword>
<dbReference type="InterPro" id="IPR007110">
    <property type="entry name" value="Ig-like_dom"/>
</dbReference>
<evidence type="ECO:0000256" key="14">
    <source>
        <dbReference type="ARBA" id="ARBA00023319"/>
    </source>
</evidence>
<evidence type="ECO:0000256" key="17">
    <source>
        <dbReference type="SAM" id="Phobius"/>
    </source>
</evidence>
<keyword evidence="14" id="KW-0393">Immunoglobulin domain</keyword>
<dbReference type="Gene3D" id="3.30.500.10">
    <property type="entry name" value="MHC class I-like antigen recognition-like"/>
    <property type="match status" value="1"/>
</dbReference>
<evidence type="ECO:0000313" key="20">
    <source>
        <dbReference type="Proteomes" id="UP001652624"/>
    </source>
</evidence>
<reference evidence="21" key="1">
    <citation type="submission" date="2025-08" db="UniProtKB">
        <authorList>
            <consortium name="RefSeq"/>
        </authorList>
    </citation>
    <scope>IDENTIFICATION</scope>
</reference>
<evidence type="ECO:0000256" key="7">
    <source>
        <dbReference type="ARBA" id="ARBA00022859"/>
    </source>
</evidence>
<dbReference type="SMART" id="SM00407">
    <property type="entry name" value="IGc1"/>
    <property type="match status" value="1"/>
</dbReference>
<keyword evidence="18" id="KW-0732">Signal</keyword>
<evidence type="ECO:0000256" key="5">
    <source>
        <dbReference type="ARBA" id="ARBA00022692"/>
    </source>
</evidence>
<evidence type="ECO:0000256" key="9">
    <source>
        <dbReference type="ARBA" id="ARBA00023130"/>
    </source>
</evidence>
<evidence type="ECO:0000256" key="18">
    <source>
        <dbReference type="SAM" id="SignalP"/>
    </source>
</evidence>
<evidence type="ECO:0000256" key="16">
    <source>
        <dbReference type="ARBA" id="ARBA00038793"/>
    </source>
</evidence>
<dbReference type="GeneID" id="103120167"/>
<evidence type="ECO:0000256" key="6">
    <source>
        <dbReference type="ARBA" id="ARBA00022753"/>
    </source>
</evidence>
<dbReference type="SUPFAM" id="SSF54452">
    <property type="entry name" value="MHC antigen-recognition domain"/>
    <property type="match status" value="1"/>
</dbReference>
<evidence type="ECO:0000256" key="13">
    <source>
        <dbReference type="ARBA" id="ARBA00023228"/>
    </source>
</evidence>
<dbReference type="InterPro" id="IPR013783">
    <property type="entry name" value="Ig-like_fold"/>
</dbReference>
<keyword evidence="4" id="KW-1003">Cell membrane</keyword>
<comment type="subcellular location">
    <subcellularLocation>
        <location evidence="1">Cell membrane</location>
        <topology evidence="1">Single-pass type I membrane protein</topology>
    </subcellularLocation>
    <subcellularLocation>
        <location evidence="2">Endosome membrane</location>
    </subcellularLocation>
    <subcellularLocation>
        <location evidence="3">Lysosome membrane</location>
    </subcellularLocation>
</comment>
<dbReference type="RefSeq" id="XP_060053698.1">
    <property type="nucleotide sequence ID" value="XM_060197715.1"/>
</dbReference>
<dbReference type="InterPro" id="IPR037055">
    <property type="entry name" value="MHC_I-like_Ag-recog_sf"/>
</dbReference>
<evidence type="ECO:0000256" key="12">
    <source>
        <dbReference type="ARBA" id="ARBA00023180"/>
    </source>
</evidence>
<proteinExistence type="predicted"/>
<comment type="subunit">
    <text evidence="16">Heterodimer with B2M (beta-2-microglobulin). Interacts with saposin C.</text>
</comment>
<feature type="domain" description="Ig-like" evidence="19">
    <location>
        <begin position="217"/>
        <end position="315"/>
    </location>
</feature>
<dbReference type="PROSITE" id="PS50835">
    <property type="entry name" value="IG_LIKE"/>
    <property type="match status" value="1"/>
</dbReference>
<keyword evidence="6" id="KW-0967">Endosome</keyword>
<dbReference type="Gene3D" id="2.60.40.10">
    <property type="entry name" value="Immunoglobulins"/>
    <property type="match status" value="1"/>
</dbReference>
<dbReference type="InterPro" id="IPR011161">
    <property type="entry name" value="MHC_I-like_Ag-recog"/>
</dbReference>
<dbReference type="Pfam" id="PF07654">
    <property type="entry name" value="C1-set"/>
    <property type="match status" value="1"/>
</dbReference>
<organism evidence="20 21">
    <name type="scientific">Erinaceus europaeus</name>
    <name type="common">Western European hedgehog</name>
    <dbReference type="NCBI Taxonomy" id="9365"/>
    <lineage>
        <taxon>Eukaryota</taxon>
        <taxon>Metazoa</taxon>
        <taxon>Chordata</taxon>
        <taxon>Craniata</taxon>
        <taxon>Vertebrata</taxon>
        <taxon>Euteleostomi</taxon>
        <taxon>Mammalia</taxon>
        <taxon>Eutheria</taxon>
        <taxon>Laurasiatheria</taxon>
        <taxon>Eulipotyphla</taxon>
        <taxon>Erinaceidae</taxon>
        <taxon>Erinaceinae</taxon>
        <taxon>Erinaceus</taxon>
    </lineage>
</organism>
<evidence type="ECO:0000256" key="8">
    <source>
        <dbReference type="ARBA" id="ARBA00022989"/>
    </source>
</evidence>
<sequence length="363" mass="40349">MLSLPLLLLAALFLGADSKDQGVTQDPISFHLIQISIFANSSWAQNQGSGWLDELQIHGWDTKSETAIFLKPWSKGNFSEAEITELEELFRVYLLGFIREVQDHAHKFHLEYPFEIQGIAGCELHYGGAIHSFLRGGIGGLDFLSFQNGSCQPAPEGGTSAQQVCEVIEKYHGICDTTRKLLLETCPRFLLGILMAGKAELQRQGQSCSSSPATAIPPLASRRCLRVADSKPMKPEAWLSPGPPPGPGRLLLVCHISGFHPKPVWAMWMQGEQEQMGTQREDLLPQADGTWYLRVTLDVAAWEASGLACRVRHSSLGGQDLLLHWGHSSSVSWVIWTVLLPSLLCLMGFAFWVFRRWAYQKIP</sequence>